<evidence type="ECO:0000256" key="6">
    <source>
        <dbReference type="SAM" id="SignalP"/>
    </source>
</evidence>
<keyword evidence="4" id="KW-0472">Membrane</keyword>
<dbReference type="RefSeq" id="WP_229344357.1">
    <property type="nucleotide sequence ID" value="NZ_JAJFAT010000004.1"/>
</dbReference>
<comment type="subcellular location">
    <subcellularLocation>
        <location evidence="1">Cell outer membrane</location>
    </subcellularLocation>
</comment>
<dbReference type="GO" id="GO:0015562">
    <property type="term" value="F:efflux transmembrane transporter activity"/>
    <property type="evidence" value="ECO:0007669"/>
    <property type="project" value="InterPro"/>
</dbReference>
<keyword evidence="2" id="KW-1134">Transmembrane beta strand</keyword>
<dbReference type="SUPFAM" id="SSF56954">
    <property type="entry name" value="Outer membrane efflux proteins (OEP)"/>
    <property type="match status" value="1"/>
</dbReference>
<evidence type="ECO:0000256" key="5">
    <source>
        <dbReference type="ARBA" id="ARBA00023237"/>
    </source>
</evidence>
<comment type="caution">
    <text evidence="7">The sequence shown here is derived from an EMBL/GenBank/DDBJ whole genome shotgun (WGS) entry which is preliminary data.</text>
</comment>
<dbReference type="Gene3D" id="1.20.1600.10">
    <property type="entry name" value="Outer membrane efflux proteins (OEP)"/>
    <property type="match status" value="2"/>
</dbReference>
<evidence type="ECO:0000256" key="4">
    <source>
        <dbReference type="ARBA" id="ARBA00023136"/>
    </source>
</evidence>
<dbReference type="AlphaFoldDB" id="A0AAW4WTV8"/>
<evidence type="ECO:0000313" key="8">
    <source>
        <dbReference type="Proteomes" id="UP001199296"/>
    </source>
</evidence>
<name>A0AAW4WTV8_9FIRM</name>
<feature type="chain" id="PRO_5043700273" evidence="6">
    <location>
        <begin position="25"/>
        <end position="359"/>
    </location>
</feature>
<gene>
    <name evidence="7" type="ORF">LJ207_04190</name>
</gene>
<accession>A0AAW4WTV8</accession>
<dbReference type="EMBL" id="JAJFAT010000004">
    <property type="protein sequence ID" value="MCC3144522.1"/>
    <property type="molecule type" value="Genomic_DNA"/>
</dbReference>
<proteinExistence type="predicted"/>
<organism evidence="7 8">
    <name type="scientific">Halanaerobium polyolivorans</name>
    <dbReference type="NCBI Taxonomy" id="2886943"/>
    <lineage>
        <taxon>Bacteria</taxon>
        <taxon>Bacillati</taxon>
        <taxon>Bacillota</taxon>
        <taxon>Clostridia</taxon>
        <taxon>Halanaerobiales</taxon>
        <taxon>Halanaerobiaceae</taxon>
        <taxon>Halanaerobium</taxon>
    </lineage>
</organism>
<evidence type="ECO:0000256" key="2">
    <source>
        <dbReference type="ARBA" id="ARBA00022452"/>
    </source>
</evidence>
<dbReference type="GO" id="GO:0015288">
    <property type="term" value="F:porin activity"/>
    <property type="evidence" value="ECO:0007669"/>
    <property type="project" value="TreeGrafter"/>
</dbReference>
<dbReference type="PANTHER" id="PTHR30026">
    <property type="entry name" value="OUTER MEMBRANE PROTEIN TOLC"/>
    <property type="match status" value="1"/>
</dbReference>
<dbReference type="GO" id="GO:1990281">
    <property type="term" value="C:efflux pump complex"/>
    <property type="evidence" value="ECO:0007669"/>
    <property type="project" value="TreeGrafter"/>
</dbReference>
<feature type="signal peptide" evidence="6">
    <location>
        <begin position="1"/>
        <end position="24"/>
    </location>
</feature>
<sequence>MIKKITVLFLVFLSLLLVLSSLQAAELKEYNLEKYLNQALEKSRELEDFKLALLEKEINLKMQKADQEVSPSPLDLRQAELELELAKKELEKQKADLIYLYLNDFFSYYKSENLIAIHQRYLETFKIEFANIQEKYEEGILIKSDILQAEVELNRAEANLKAAVRNHKKIAFKLKDNLDLSNDVELKIQFSEADLKDFSLDKSLESLLQLALDNRIELQSAELNKELQQINYRLAQQQYSPRLKGKRAENEYLKAKNNLNLTKSRIKIDLNNHYQDYQKTKADIESKAKLKASFEEALRVKELYFEADYIGGTELLEAQNDLYNAEINYLHTRIDNYLALAELYLSAGDFKELFIYAEK</sequence>
<keyword evidence="8" id="KW-1185">Reference proteome</keyword>
<keyword evidence="5" id="KW-0998">Cell outer membrane</keyword>
<dbReference type="PANTHER" id="PTHR30026:SF20">
    <property type="entry name" value="OUTER MEMBRANE PROTEIN TOLC"/>
    <property type="match status" value="1"/>
</dbReference>
<keyword evidence="6" id="KW-0732">Signal</keyword>
<reference evidence="7 8" key="1">
    <citation type="submission" date="2021-10" db="EMBL/GenBank/DDBJ databases">
        <authorList>
            <person name="Grouzdev D.S."/>
            <person name="Pantiukh K.S."/>
            <person name="Krutkina M.S."/>
        </authorList>
    </citation>
    <scope>NUCLEOTIDE SEQUENCE [LARGE SCALE GENOMIC DNA]</scope>
    <source>
        <strain evidence="7 8">Z-7514</strain>
    </source>
</reference>
<dbReference type="InterPro" id="IPR051906">
    <property type="entry name" value="TolC-like"/>
</dbReference>
<evidence type="ECO:0000256" key="3">
    <source>
        <dbReference type="ARBA" id="ARBA00022692"/>
    </source>
</evidence>
<keyword evidence="3" id="KW-0812">Transmembrane</keyword>
<evidence type="ECO:0000256" key="1">
    <source>
        <dbReference type="ARBA" id="ARBA00004442"/>
    </source>
</evidence>
<dbReference type="GO" id="GO:0009279">
    <property type="term" value="C:cell outer membrane"/>
    <property type="evidence" value="ECO:0007669"/>
    <property type="project" value="UniProtKB-SubCell"/>
</dbReference>
<evidence type="ECO:0000313" key="7">
    <source>
        <dbReference type="EMBL" id="MCC3144522.1"/>
    </source>
</evidence>
<dbReference type="Proteomes" id="UP001199296">
    <property type="component" value="Unassembled WGS sequence"/>
</dbReference>
<protein>
    <submittedName>
        <fullName evidence="7">TolC family protein</fullName>
    </submittedName>
</protein>